<gene>
    <name evidence="8" type="ORF">MUB46_21950</name>
</gene>
<dbReference type="Proteomes" id="UP001320898">
    <property type="component" value="Unassembled WGS sequence"/>
</dbReference>
<feature type="transmembrane region" description="Helical" evidence="7">
    <location>
        <begin position="285"/>
        <end position="308"/>
    </location>
</feature>
<evidence type="ECO:0000256" key="7">
    <source>
        <dbReference type="SAM" id="Phobius"/>
    </source>
</evidence>
<dbReference type="Pfam" id="PF03631">
    <property type="entry name" value="Virul_fac_BrkB"/>
    <property type="match status" value="1"/>
</dbReference>
<sequence length="323" mass="35259">MADTKNSTGNENAEMANAEPDAGRPATAAGMRRYLHWKASRKDAWWISKVIYRAGERFLMDDGLYMASALAFSLVLAIFPFIIFMTALTGFLGGPRLAGWITRALFDTLPDQVAQALEPEIWNVLIRDAGGGLLTFSLLVMLISVSGAVETVRGGLNRAYGLAETRSVFRTRIESIVFVILTTVALTVVAFVAVVAPVSYAALLSFVPDAVDLHPTFDLLRQVFLALILAALLFALHVLLPDYEKRHPPVWPGILATLALWWLSARAFSWYLASFADYARVYAGLAGIVAALIFFYLASAILLFAGALNRAVQEGRRERAAGS</sequence>
<accession>A0AAW5R3K6</accession>
<dbReference type="NCBIfam" id="TIGR00765">
    <property type="entry name" value="yihY_not_rbn"/>
    <property type="match status" value="1"/>
</dbReference>
<evidence type="ECO:0000313" key="8">
    <source>
        <dbReference type="EMBL" id="MCT8974538.1"/>
    </source>
</evidence>
<keyword evidence="3 7" id="KW-0812">Transmembrane</keyword>
<feature type="region of interest" description="Disordered" evidence="6">
    <location>
        <begin position="1"/>
        <end position="25"/>
    </location>
</feature>
<feature type="transmembrane region" description="Helical" evidence="7">
    <location>
        <begin position="223"/>
        <end position="240"/>
    </location>
</feature>
<evidence type="ECO:0000256" key="6">
    <source>
        <dbReference type="SAM" id="MobiDB-lite"/>
    </source>
</evidence>
<organism evidence="8 9">
    <name type="scientific">Microbaculum marinisediminis</name>
    <dbReference type="NCBI Taxonomy" id="2931392"/>
    <lineage>
        <taxon>Bacteria</taxon>
        <taxon>Pseudomonadati</taxon>
        <taxon>Pseudomonadota</taxon>
        <taxon>Alphaproteobacteria</taxon>
        <taxon>Hyphomicrobiales</taxon>
        <taxon>Tepidamorphaceae</taxon>
        <taxon>Microbaculum</taxon>
    </lineage>
</organism>
<evidence type="ECO:0000256" key="3">
    <source>
        <dbReference type="ARBA" id="ARBA00022692"/>
    </source>
</evidence>
<dbReference type="RefSeq" id="WP_261618125.1">
    <property type="nucleotide sequence ID" value="NZ_JALIDZ010000013.1"/>
</dbReference>
<proteinExistence type="predicted"/>
<feature type="compositionally biased region" description="Polar residues" evidence="6">
    <location>
        <begin position="1"/>
        <end position="11"/>
    </location>
</feature>
<feature type="transmembrane region" description="Helical" evidence="7">
    <location>
        <begin position="252"/>
        <end position="273"/>
    </location>
</feature>
<dbReference type="InterPro" id="IPR017039">
    <property type="entry name" value="Virul_fac_BrkB"/>
</dbReference>
<evidence type="ECO:0000256" key="2">
    <source>
        <dbReference type="ARBA" id="ARBA00022475"/>
    </source>
</evidence>
<keyword evidence="5 7" id="KW-0472">Membrane</keyword>
<evidence type="ECO:0000256" key="5">
    <source>
        <dbReference type="ARBA" id="ARBA00023136"/>
    </source>
</evidence>
<evidence type="ECO:0000256" key="1">
    <source>
        <dbReference type="ARBA" id="ARBA00004651"/>
    </source>
</evidence>
<feature type="transmembrane region" description="Helical" evidence="7">
    <location>
        <begin position="63"/>
        <end position="88"/>
    </location>
</feature>
<dbReference type="GO" id="GO:0005886">
    <property type="term" value="C:plasma membrane"/>
    <property type="evidence" value="ECO:0007669"/>
    <property type="project" value="UniProtKB-SubCell"/>
</dbReference>
<keyword evidence="4 7" id="KW-1133">Transmembrane helix</keyword>
<comment type="caution">
    <text evidence="8">The sequence shown here is derived from an EMBL/GenBank/DDBJ whole genome shotgun (WGS) entry which is preliminary data.</text>
</comment>
<dbReference type="PANTHER" id="PTHR30213">
    <property type="entry name" value="INNER MEMBRANE PROTEIN YHJD"/>
    <property type="match status" value="1"/>
</dbReference>
<feature type="transmembrane region" description="Helical" evidence="7">
    <location>
        <begin position="129"/>
        <end position="149"/>
    </location>
</feature>
<evidence type="ECO:0000313" key="9">
    <source>
        <dbReference type="Proteomes" id="UP001320898"/>
    </source>
</evidence>
<dbReference type="PIRSF" id="PIRSF035875">
    <property type="entry name" value="RNase_BN"/>
    <property type="match status" value="1"/>
</dbReference>
<name>A0AAW5R3K6_9HYPH</name>
<dbReference type="EMBL" id="JALIDZ010000013">
    <property type="protein sequence ID" value="MCT8974538.1"/>
    <property type="molecule type" value="Genomic_DNA"/>
</dbReference>
<feature type="transmembrane region" description="Helical" evidence="7">
    <location>
        <begin position="176"/>
        <end position="203"/>
    </location>
</feature>
<evidence type="ECO:0000256" key="4">
    <source>
        <dbReference type="ARBA" id="ARBA00022989"/>
    </source>
</evidence>
<comment type="subcellular location">
    <subcellularLocation>
        <location evidence="1">Cell membrane</location>
        <topology evidence="1">Multi-pass membrane protein</topology>
    </subcellularLocation>
</comment>
<reference evidence="8 9" key="1">
    <citation type="submission" date="2022-04" db="EMBL/GenBank/DDBJ databases">
        <authorList>
            <person name="Ye Y.-Q."/>
            <person name="Du Z.-J."/>
        </authorList>
    </citation>
    <scope>NUCLEOTIDE SEQUENCE [LARGE SCALE GENOMIC DNA]</scope>
    <source>
        <strain evidence="8 9">A6E488</strain>
    </source>
</reference>
<dbReference type="PANTHER" id="PTHR30213:SF0">
    <property type="entry name" value="UPF0761 MEMBRANE PROTEIN YIHY"/>
    <property type="match status" value="1"/>
</dbReference>
<protein>
    <submittedName>
        <fullName evidence="8">YihY/virulence factor BrkB family protein</fullName>
    </submittedName>
</protein>
<dbReference type="AlphaFoldDB" id="A0AAW5R3K6"/>
<keyword evidence="2" id="KW-1003">Cell membrane</keyword>
<keyword evidence="9" id="KW-1185">Reference proteome</keyword>